<evidence type="ECO:0000259" key="2">
    <source>
        <dbReference type="Pfam" id="PF06580"/>
    </source>
</evidence>
<keyword evidence="4" id="KW-1185">Reference proteome</keyword>
<keyword evidence="3" id="KW-0808">Transferase</keyword>
<dbReference type="GO" id="GO:0016020">
    <property type="term" value="C:membrane"/>
    <property type="evidence" value="ECO:0007669"/>
    <property type="project" value="InterPro"/>
</dbReference>
<reference evidence="3 4" key="1">
    <citation type="submission" date="2019-02" db="EMBL/GenBank/DDBJ databases">
        <title>Arundinibacter roseus gen. nov., sp. nov., a new member of the family Cytophagaceae.</title>
        <authorList>
            <person name="Szuroczki S."/>
            <person name="Khayer B."/>
            <person name="Sproer C."/>
            <person name="Toumi M."/>
            <person name="Szabo A."/>
            <person name="Felfoldi T."/>
            <person name="Schumann P."/>
            <person name="Toth E."/>
        </authorList>
    </citation>
    <scope>NUCLEOTIDE SEQUENCE [LARGE SCALE GENOMIC DNA]</scope>
    <source>
        <strain evidence="3 4">DMA-k-7a</strain>
    </source>
</reference>
<evidence type="ECO:0000313" key="3">
    <source>
        <dbReference type="EMBL" id="TDB63441.1"/>
    </source>
</evidence>
<feature type="domain" description="Signal transduction histidine kinase internal region" evidence="2">
    <location>
        <begin position="166"/>
        <end position="243"/>
    </location>
</feature>
<accession>A0A4R4KAM1</accession>
<protein>
    <submittedName>
        <fullName evidence="3">Sensor histidine kinase</fullName>
    </submittedName>
</protein>
<keyword evidence="3" id="KW-0418">Kinase</keyword>
<dbReference type="PANTHER" id="PTHR34220:SF7">
    <property type="entry name" value="SENSOR HISTIDINE KINASE YPDA"/>
    <property type="match status" value="1"/>
</dbReference>
<feature type="transmembrane region" description="Helical" evidence="1">
    <location>
        <begin position="126"/>
        <end position="145"/>
    </location>
</feature>
<organism evidence="3 4">
    <name type="scientific">Arundinibacter roseus</name>
    <dbReference type="NCBI Taxonomy" id="2070510"/>
    <lineage>
        <taxon>Bacteria</taxon>
        <taxon>Pseudomonadati</taxon>
        <taxon>Bacteroidota</taxon>
        <taxon>Cytophagia</taxon>
        <taxon>Cytophagales</taxon>
        <taxon>Spirosomataceae</taxon>
        <taxon>Arundinibacter</taxon>
    </lineage>
</organism>
<dbReference type="RefSeq" id="WP_132119811.1">
    <property type="nucleotide sequence ID" value="NZ_SMJU01000010.1"/>
</dbReference>
<name>A0A4R4KAM1_9BACT</name>
<keyword evidence="1" id="KW-1133">Transmembrane helix</keyword>
<feature type="transmembrane region" description="Helical" evidence="1">
    <location>
        <begin position="77"/>
        <end position="95"/>
    </location>
</feature>
<sequence length="357" mass="41346">MESLSSRRFMPWVIQALVWSLLGAILLLWQPLTWRITIPMQFWVKQAVLFGMLLAIFYVNTQVWVPRLLFMNRTGKFILYNMVAVITVAVLVQKVEQLIGLRESMENAFKAVRNTGVMRREDWFDYFSLLTALMVIGISTSFAVVQKWQHDVELRQKLERAKIDSELSFLKAQINPHFFFNTLNNIYALTVIDVEASREALHKLSRMMRYVLYDSQQGTVQLSQEIAFAQDYIKLMQLRLTDKVTVLLTPPHPMNDVPIAPMLFLPFIENAFKHGVSATQPSRIEILIRQDGGKIYVEVRNTLFSDKKSVNLEESNGIGLVNTRRRLDLLYPGRYALDVQENRAESEYSVHLELQAV</sequence>
<keyword evidence="1" id="KW-0812">Transmembrane</keyword>
<dbReference type="AlphaFoldDB" id="A0A4R4KAM1"/>
<dbReference type="PANTHER" id="PTHR34220">
    <property type="entry name" value="SENSOR HISTIDINE KINASE YPDA"/>
    <property type="match status" value="1"/>
</dbReference>
<dbReference type="Pfam" id="PF06580">
    <property type="entry name" value="His_kinase"/>
    <property type="match status" value="1"/>
</dbReference>
<dbReference type="Proteomes" id="UP000295706">
    <property type="component" value="Unassembled WGS sequence"/>
</dbReference>
<dbReference type="InterPro" id="IPR010559">
    <property type="entry name" value="Sig_transdc_His_kin_internal"/>
</dbReference>
<dbReference type="InterPro" id="IPR050640">
    <property type="entry name" value="Bact_2-comp_sensor_kinase"/>
</dbReference>
<evidence type="ECO:0000313" key="4">
    <source>
        <dbReference type="Proteomes" id="UP000295706"/>
    </source>
</evidence>
<dbReference type="EMBL" id="SMJU01000010">
    <property type="protein sequence ID" value="TDB63441.1"/>
    <property type="molecule type" value="Genomic_DNA"/>
</dbReference>
<dbReference type="GO" id="GO:0000155">
    <property type="term" value="F:phosphorelay sensor kinase activity"/>
    <property type="evidence" value="ECO:0007669"/>
    <property type="project" value="InterPro"/>
</dbReference>
<feature type="transmembrane region" description="Helical" evidence="1">
    <location>
        <begin position="42"/>
        <end position="65"/>
    </location>
</feature>
<dbReference type="Gene3D" id="3.30.565.10">
    <property type="entry name" value="Histidine kinase-like ATPase, C-terminal domain"/>
    <property type="match status" value="1"/>
</dbReference>
<dbReference type="OrthoDB" id="9792992at2"/>
<dbReference type="SUPFAM" id="SSF55874">
    <property type="entry name" value="ATPase domain of HSP90 chaperone/DNA topoisomerase II/histidine kinase"/>
    <property type="match status" value="1"/>
</dbReference>
<evidence type="ECO:0000256" key="1">
    <source>
        <dbReference type="SAM" id="Phobius"/>
    </source>
</evidence>
<keyword evidence="1" id="KW-0472">Membrane</keyword>
<proteinExistence type="predicted"/>
<dbReference type="InterPro" id="IPR036890">
    <property type="entry name" value="HATPase_C_sf"/>
</dbReference>
<feature type="transmembrane region" description="Helical" evidence="1">
    <location>
        <begin position="12"/>
        <end position="30"/>
    </location>
</feature>
<gene>
    <name evidence="3" type="ORF">EZE20_16910</name>
</gene>
<comment type="caution">
    <text evidence="3">The sequence shown here is derived from an EMBL/GenBank/DDBJ whole genome shotgun (WGS) entry which is preliminary data.</text>
</comment>